<comment type="caution">
    <text evidence="5">The sequence shown here is derived from an EMBL/GenBank/DDBJ whole genome shotgun (WGS) entry which is preliminary data.</text>
</comment>
<dbReference type="InterPro" id="IPR036286">
    <property type="entry name" value="LexA/Signal_pep-like_sf"/>
</dbReference>
<proteinExistence type="predicted"/>
<evidence type="ECO:0000259" key="4">
    <source>
        <dbReference type="PROSITE" id="PS50943"/>
    </source>
</evidence>
<dbReference type="AlphaFoldDB" id="A0AAP8FZS2"/>
<keyword evidence="1" id="KW-0805">Transcription regulation</keyword>
<dbReference type="InterPro" id="IPR010982">
    <property type="entry name" value="Lambda_DNA-bd_dom_sf"/>
</dbReference>
<protein>
    <submittedName>
        <fullName evidence="5">XRE family transcriptional regulator</fullName>
    </submittedName>
</protein>
<dbReference type="InterPro" id="IPR039418">
    <property type="entry name" value="LexA-like"/>
</dbReference>
<accession>A0AAP8FZS2</accession>
<name>A0AAP8FZS2_STRMC</name>
<dbReference type="InterPro" id="IPR015927">
    <property type="entry name" value="Peptidase_S24_S26A/B/C"/>
</dbReference>
<evidence type="ECO:0000256" key="1">
    <source>
        <dbReference type="ARBA" id="ARBA00023015"/>
    </source>
</evidence>
<dbReference type="EMBL" id="PEBN01000010">
    <property type="protein sequence ID" value="PHV58603.1"/>
    <property type="molecule type" value="Genomic_DNA"/>
</dbReference>
<dbReference type="SMART" id="SM00530">
    <property type="entry name" value="HTH_XRE"/>
    <property type="match status" value="1"/>
</dbReference>
<dbReference type="PANTHER" id="PTHR40661">
    <property type="match status" value="1"/>
</dbReference>
<sequence length="232" mass="26953">MYQPEKLKARRKELKLTQKDIADQLGISYQAYSAWERGVKEPSKEKVKRLEKILKVPRGYFTEIEIVRLYNTLSNKGKNQVVEYARDLVQKEKTQQVISVSENFYEYHVYEKMSAGIGASVYDDRNYDTVYFNEELAHDFASWVSGDSMEPKYQNGSVALIRETGFDYDGAVYAVVCNNQTYIKRVYREEKGLRLVSINPKYKDIFISYDEDPRVVGIIVGNFMPLKEGRNG</sequence>
<dbReference type="Gene3D" id="1.10.260.40">
    <property type="entry name" value="lambda repressor-like DNA-binding domains"/>
    <property type="match status" value="1"/>
</dbReference>
<dbReference type="Pfam" id="PF01381">
    <property type="entry name" value="HTH_3"/>
    <property type="match status" value="1"/>
</dbReference>
<organism evidence="5 6">
    <name type="scientific">Streptococcus macedonicus</name>
    <name type="common">Streptococcus gallolyticus macedonicus</name>
    <dbReference type="NCBI Taxonomy" id="59310"/>
    <lineage>
        <taxon>Bacteria</taxon>
        <taxon>Bacillati</taxon>
        <taxon>Bacillota</taxon>
        <taxon>Bacilli</taxon>
        <taxon>Lactobacillales</taxon>
        <taxon>Streptococcaceae</taxon>
        <taxon>Streptococcus</taxon>
    </lineage>
</organism>
<dbReference type="SUPFAM" id="SSF51306">
    <property type="entry name" value="LexA/Signal peptidase"/>
    <property type="match status" value="1"/>
</dbReference>
<dbReference type="SUPFAM" id="SSF47413">
    <property type="entry name" value="lambda repressor-like DNA-binding domains"/>
    <property type="match status" value="1"/>
</dbReference>
<evidence type="ECO:0000256" key="2">
    <source>
        <dbReference type="ARBA" id="ARBA00023125"/>
    </source>
</evidence>
<dbReference type="PROSITE" id="PS50943">
    <property type="entry name" value="HTH_CROC1"/>
    <property type="match status" value="1"/>
</dbReference>
<dbReference type="CDD" id="cd00093">
    <property type="entry name" value="HTH_XRE"/>
    <property type="match status" value="1"/>
</dbReference>
<dbReference type="Gene3D" id="2.10.109.10">
    <property type="entry name" value="Umud Fragment, subunit A"/>
    <property type="match status" value="1"/>
</dbReference>
<feature type="domain" description="HTH cro/C1-type" evidence="4">
    <location>
        <begin position="7"/>
        <end position="61"/>
    </location>
</feature>
<evidence type="ECO:0000256" key="3">
    <source>
        <dbReference type="ARBA" id="ARBA00023163"/>
    </source>
</evidence>
<evidence type="ECO:0000313" key="6">
    <source>
        <dbReference type="Proteomes" id="UP000221763"/>
    </source>
</evidence>
<gene>
    <name evidence="5" type="ORF">CS009_01870</name>
</gene>
<dbReference type="GO" id="GO:0003677">
    <property type="term" value="F:DNA binding"/>
    <property type="evidence" value="ECO:0007669"/>
    <property type="project" value="UniProtKB-KW"/>
</dbReference>
<keyword evidence="2" id="KW-0238">DNA-binding</keyword>
<evidence type="ECO:0000313" key="5">
    <source>
        <dbReference type="EMBL" id="PHV58603.1"/>
    </source>
</evidence>
<dbReference type="PANTHER" id="PTHR40661:SF1">
    <property type="entry name" value="HTH CRO_C1-TYPE DOMAIN-CONTAINING PROTEIN"/>
    <property type="match status" value="1"/>
</dbReference>
<reference evidence="5 6" key="1">
    <citation type="submission" date="2017-10" db="EMBL/GenBank/DDBJ databases">
        <title>Whole-genome sequence of three Streptococcus macedonicus strains isolated from Italian cheeses of the Veneto region.</title>
        <authorList>
            <person name="Treu L."/>
            <person name="De Diego-Diaz B."/>
            <person name="Papadimitriou K."/>
            <person name="Tsakalidou E."/>
            <person name="Corich V."/>
            <person name="Giacomini A."/>
        </authorList>
    </citation>
    <scope>NUCLEOTIDE SEQUENCE [LARGE SCALE GENOMIC DNA]</scope>
    <source>
        <strain evidence="5 6">19AS</strain>
    </source>
</reference>
<dbReference type="RefSeq" id="WP_084830852.1">
    <property type="nucleotide sequence ID" value="NZ_PEBN01000010.1"/>
</dbReference>
<keyword evidence="3" id="KW-0804">Transcription</keyword>
<dbReference type="Pfam" id="PF00717">
    <property type="entry name" value="Peptidase_S24"/>
    <property type="match status" value="1"/>
</dbReference>
<dbReference type="InterPro" id="IPR001387">
    <property type="entry name" value="Cro/C1-type_HTH"/>
</dbReference>
<dbReference type="Proteomes" id="UP000221763">
    <property type="component" value="Unassembled WGS sequence"/>
</dbReference>
<dbReference type="CDD" id="cd06529">
    <property type="entry name" value="S24_LexA-like"/>
    <property type="match status" value="1"/>
</dbReference>